<dbReference type="PANTHER" id="PTHR30319">
    <property type="entry name" value="PHENYLACETIC ACID REGULATOR-RELATED TRANSCRIPTIONAL REPRESSOR"/>
    <property type="match status" value="1"/>
</dbReference>
<gene>
    <name evidence="2" type="ORF">A3A39_03565</name>
</gene>
<proteinExistence type="predicted"/>
<dbReference type="Pfam" id="PF20803">
    <property type="entry name" value="PaaX_M"/>
    <property type="match status" value="1"/>
</dbReference>
<dbReference type="EMBL" id="MFLZ01000041">
    <property type="protein sequence ID" value="OGG79169.1"/>
    <property type="molecule type" value="Genomic_DNA"/>
</dbReference>
<dbReference type="Gene3D" id="3.30.70.2650">
    <property type="match status" value="1"/>
</dbReference>
<sequence length="189" mass="21911">MLISERRGDVLEKVLSNIGNFALAITRHGGNTSLSAYRAMREFERLQELSDSQLRYISRYIVDKKYITITKRGRLSEMTLTDAGRTFVQSAALRALKLRKQKRWDGKWRIVLFDIPNYMKAARDAFAATLKRLEFVHVQKSVFISPYPCEEEIEVVSDYFGVSENVEIIVAERLSHEEQYLLHFGLDSN</sequence>
<dbReference type="AlphaFoldDB" id="A0A1F6EZY7"/>
<dbReference type="InterPro" id="IPR048846">
    <property type="entry name" value="PaaX-like_central"/>
</dbReference>
<organism evidence="2 3">
    <name type="scientific">Candidatus Kaiserbacteria bacterium RIFCSPLOWO2_01_FULL_54_13</name>
    <dbReference type="NCBI Taxonomy" id="1798512"/>
    <lineage>
        <taxon>Bacteria</taxon>
        <taxon>Candidatus Kaiseribacteriota</taxon>
    </lineage>
</organism>
<dbReference type="STRING" id="1798512.A3A39_03565"/>
<dbReference type="GO" id="GO:0006351">
    <property type="term" value="P:DNA-templated transcription"/>
    <property type="evidence" value="ECO:0007669"/>
    <property type="project" value="TreeGrafter"/>
</dbReference>
<comment type="caution">
    <text evidence="2">The sequence shown here is derived from an EMBL/GenBank/DDBJ whole genome shotgun (WGS) entry which is preliminary data.</text>
</comment>
<dbReference type="SUPFAM" id="SSF143430">
    <property type="entry name" value="TTP0101/SSO1404-like"/>
    <property type="match status" value="1"/>
</dbReference>
<evidence type="ECO:0000259" key="1">
    <source>
        <dbReference type="Pfam" id="PF20803"/>
    </source>
</evidence>
<evidence type="ECO:0000313" key="2">
    <source>
        <dbReference type="EMBL" id="OGG79169.1"/>
    </source>
</evidence>
<evidence type="ECO:0000313" key="3">
    <source>
        <dbReference type="Proteomes" id="UP000177372"/>
    </source>
</evidence>
<dbReference type="Proteomes" id="UP000177372">
    <property type="component" value="Unassembled WGS sequence"/>
</dbReference>
<reference evidence="2 3" key="1">
    <citation type="journal article" date="2016" name="Nat. Commun.">
        <title>Thousands of microbial genomes shed light on interconnected biogeochemical processes in an aquifer system.</title>
        <authorList>
            <person name="Anantharaman K."/>
            <person name="Brown C.T."/>
            <person name="Hug L.A."/>
            <person name="Sharon I."/>
            <person name="Castelle C.J."/>
            <person name="Probst A.J."/>
            <person name="Thomas B.C."/>
            <person name="Singh A."/>
            <person name="Wilkins M.J."/>
            <person name="Karaoz U."/>
            <person name="Brodie E.L."/>
            <person name="Williams K.H."/>
            <person name="Hubbard S.S."/>
            <person name="Banfield J.F."/>
        </authorList>
    </citation>
    <scope>NUCLEOTIDE SEQUENCE [LARGE SCALE GENOMIC DNA]</scope>
</reference>
<name>A0A1F6EZY7_9BACT</name>
<protein>
    <recommendedName>
        <fullName evidence="1">Transcriptional repressor PaaX-like central Cas2-like domain-containing protein</fullName>
    </recommendedName>
</protein>
<dbReference type="PANTHER" id="PTHR30319:SF1">
    <property type="entry name" value="TRANSCRIPTIONAL REPRESSOR PAAX"/>
    <property type="match status" value="1"/>
</dbReference>
<feature type="domain" description="Transcriptional repressor PaaX-like central Cas2-like" evidence="1">
    <location>
        <begin position="102"/>
        <end position="178"/>
    </location>
</feature>
<accession>A0A1F6EZY7</accession>